<dbReference type="Gene3D" id="2.60.120.620">
    <property type="entry name" value="q2cbj1_9rhob like domain"/>
    <property type="match status" value="1"/>
</dbReference>
<protein>
    <recommendedName>
        <fullName evidence="6">PhyH-domain-containing protein</fullName>
    </recommendedName>
</protein>
<evidence type="ECO:0000313" key="4">
    <source>
        <dbReference type="EMBL" id="BCS21738.1"/>
    </source>
</evidence>
<dbReference type="Proteomes" id="UP000654913">
    <property type="component" value="Chromosome 2"/>
</dbReference>
<comment type="cofactor">
    <cofactor evidence="1">
        <name>Fe cation</name>
        <dbReference type="ChEBI" id="CHEBI:24875"/>
    </cofactor>
</comment>
<accession>A0A7R7XIU6</accession>
<dbReference type="RefSeq" id="XP_041553932.1">
    <property type="nucleotide sequence ID" value="XM_041701003.1"/>
</dbReference>
<evidence type="ECO:0008006" key="6">
    <source>
        <dbReference type="Google" id="ProtNLM"/>
    </source>
</evidence>
<keyword evidence="3" id="KW-0408">Iron</keyword>
<evidence type="ECO:0000256" key="3">
    <source>
        <dbReference type="ARBA" id="ARBA00023004"/>
    </source>
</evidence>
<dbReference type="AlphaFoldDB" id="A0A7R7XIU6"/>
<dbReference type="SUPFAM" id="SSF51197">
    <property type="entry name" value="Clavaminate synthase-like"/>
    <property type="match status" value="1"/>
</dbReference>
<organism evidence="4 5">
    <name type="scientific">Aspergillus puulaauensis</name>
    <dbReference type="NCBI Taxonomy" id="1220207"/>
    <lineage>
        <taxon>Eukaryota</taxon>
        <taxon>Fungi</taxon>
        <taxon>Dikarya</taxon>
        <taxon>Ascomycota</taxon>
        <taxon>Pezizomycotina</taxon>
        <taxon>Eurotiomycetes</taxon>
        <taxon>Eurotiomycetidae</taxon>
        <taxon>Eurotiales</taxon>
        <taxon>Aspergillaceae</taxon>
        <taxon>Aspergillus</taxon>
    </lineage>
</organism>
<gene>
    <name evidence="4" type="ORF">APUU_22170A</name>
</gene>
<evidence type="ECO:0000256" key="1">
    <source>
        <dbReference type="ARBA" id="ARBA00001962"/>
    </source>
</evidence>
<dbReference type="Pfam" id="PF05721">
    <property type="entry name" value="PhyH"/>
    <property type="match status" value="1"/>
</dbReference>
<dbReference type="InterPro" id="IPR008775">
    <property type="entry name" value="Phytyl_CoA_dOase-like"/>
</dbReference>
<dbReference type="GO" id="GO:0046872">
    <property type="term" value="F:metal ion binding"/>
    <property type="evidence" value="ECO:0007669"/>
    <property type="project" value="UniProtKB-ARBA"/>
</dbReference>
<dbReference type="OrthoDB" id="445007at2759"/>
<dbReference type="GeneID" id="64971743"/>
<dbReference type="KEGG" id="apuu:APUU_22170A"/>
<reference evidence="4" key="1">
    <citation type="submission" date="2021-01" db="EMBL/GenBank/DDBJ databases">
        <authorList>
            <consortium name="Aspergillus puulaauensis MK2 genome sequencing consortium"/>
            <person name="Kazuki M."/>
            <person name="Futagami T."/>
        </authorList>
    </citation>
    <scope>NUCLEOTIDE SEQUENCE</scope>
    <source>
        <strain evidence="4">MK2</strain>
    </source>
</reference>
<keyword evidence="5" id="KW-1185">Reference proteome</keyword>
<evidence type="ECO:0000256" key="2">
    <source>
        <dbReference type="ARBA" id="ARBA00005830"/>
    </source>
</evidence>
<dbReference type="PANTHER" id="PTHR20883:SF48">
    <property type="entry name" value="ECTOINE DIOXYGENASE"/>
    <property type="match status" value="1"/>
</dbReference>
<evidence type="ECO:0000313" key="5">
    <source>
        <dbReference type="Proteomes" id="UP000654913"/>
    </source>
</evidence>
<dbReference type="GO" id="GO:0016491">
    <property type="term" value="F:oxidoreductase activity"/>
    <property type="evidence" value="ECO:0007669"/>
    <property type="project" value="UniProtKB-ARBA"/>
</dbReference>
<dbReference type="PANTHER" id="PTHR20883">
    <property type="entry name" value="PHYTANOYL-COA DIOXYGENASE DOMAIN CONTAINING 1"/>
    <property type="match status" value="1"/>
</dbReference>
<comment type="similarity">
    <text evidence="2">Belongs to the PhyH family.</text>
</comment>
<name>A0A7R7XIU6_9EURO</name>
<proteinExistence type="inferred from homology"/>
<sequence length="280" mass="31625">MSSLTLTPEQLSHYRENGYLLLRVHEHNLVSPDTLNAWEKEVRQWPRVKGKWMPYDEVNQNGERQLMRTENFVDCHEGWNSLVCGKSLIGILEQLSGQEMLLFKDKINYKLPFGNGFQAHIDSPAYDHIGRIEHITANIAIDAATPENGCLEVVAGSHKMDVEILHGGHISEPWERAQPWVPVPLERGDMLIFGSHLAHRSAKNQTSAKRASLYATYHMRSDGEDLRGQYYAHRRAHFPPDHEREPGINYAEGFKTYGFAAPFSTPDAVANPAASSQTAV</sequence>
<dbReference type="EMBL" id="AP024444">
    <property type="protein sequence ID" value="BCS21738.1"/>
    <property type="molecule type" value="Genomic_DNA"/>
</dbReference>
<reference evidence="4" key="2">
    <citation type="submission" date="2021-02" db="EMBL/GenBank/DDBJ databases">
        <title>Aspergillus puulaauensis MK2 genome sequence.</title>
        <authorList>
            <person name="Futagami T."/>
            <person name="Mori K."/>
            <person name="Kadooka C."/>
            <person name="Tanaka T."/>
        </authorList>
    </citation>
    <scope>NUCLEOTIDE SEQUENCE</scope>
    <source>
        <strain evidence="4">MK2</strain>
    </source>
</reference>